<gene>
    <name evidence="1" type="ORF">JZ751_002586</name>
</gene>
<sequence length="264" mass="28229">MESQEKGRSERKDTGTFHLFSVGLALLLSPASLASHVLRWPSVVLAVVMEAVSLHGLTAASPPSASKKLTPGQVLRSQTVQLLLMSWVPQAHSQLPNTLQTSCVACRGPVCWVYPLLAVAALLPPLRAASPQKPPDHTHSSVVSEGHAHSAGLQEAIIAGAGWLVLPAGFRTRRYSEGPLQGAFWPGPGLAHASVILSNCIIILSRFGGRGEDILHGVYLSPEILCLLLLLELQFLDVGTNCFQTLLDALAVPVHMVTVQHQLH</sequence>
<keyword evidence="2" id="KW-1185">Reference proteome</keyword>
<organism evidence="1 2">
    <name type="scientific">Albula glossodonta</name>
    <name type="common">roundjaw bonefish</name>
    <dbReference type="NCBI Taxonomy" id="121402"/>
    <lineage>
        <taxon>Eukaryota</taxon>
        <taxon>Metazoa</taxon>
        <taxon>Chordata</taxon>
        <taxon>Craniata</taxon>
        <taxon>Vertebrata</taxon>
        <taxon>Euteleostomi</taxon>
        <taxon>Actinopterygii</taxon>
        <taxon>Neopterygii</taxon>
        <taxon>Teleostei</taxon>
        <taxon>Albuliformes</taxon>
        <taxon>Albulidae</taxon>
        <taxon>Albula</taxon>
    </lineage>
</organism>
<dbReference type="Proteomes" id="UP000824540">
    <property type="component" value="Unassembled WGS sequence"/>
</dbReference>
<dbReference type="EMBL" id="JAFBMS010000102">
    <property type="protein sequence ID" value="KAG9336239.1"/>
    <property type="molecule type" value="Genomic_DNA"/>
</dbReference>
<evidence type="ECO:0000313" key="1">
    <source>
        <dbReference type="EMBL" id="KAG9336239.1"/>
    </source>
</evidence>
<dbReference type="AlphaFoldDB" id="A0A8T2N795"/>
<protein>
    <submittedName>
        <fullName evidence="1">Uncharacterized protein</fullName>
    </submittedName>
</protein>
<evidence type="ECO:0000313" key="2">
    <source>
        <dbReference type="Proteomes" id="UP000824540"/>
    </source>
</evidence>
<name>A0A8T2N795_9TELE</name>
<proteinExistence type="predicted"/>
<reference evidence="1" key="1">
    <citation type="thesis" date="2021" institute="BYU ScholarsArchive" country="Provo, UT, USA">
        <title>Applications of and Algorithms for Genome Assembly and Genomic Analyses with an Emphasis on Marine Teleosts.</title>
        <authorList>
            <person name="Pickett B.D."/>
        </authorList>
    </citation>
    <scope>NUCLEOTIDE SEQUENCE</scope>
    <source>
        <strain evidence="1">HI-2016</strain>
    </source>
</reference>
<accession>A0A8T2N795</accession>
<comment type="caution">
    <text evidence="1">The sequence shown here is derived from an EMBL/GenBank/DDBJ whole genome shotgun (WGS) entry which is preliminary data.</text>
</comment>